<comment type="caution">
    <text evidence="1">The sequence shown here is derived from an EMBL/GenBank/DDBJ whole genome shotgun (WGS) entry which is preliminary data.</text>
</comment>
<protein>
    <submittedName>
        <fullName evidence="1">Uncharacterized protein</fullName>
    </submittedName>
</protein>
<keyword evidence="2" id="KW-1185">Reference proteome</keyword>
<organism evidence="1 2">
    <name type="scientific">Malus domestica</name>
    <name type="common">Apple</name>
    <name type="synonym">Pyrus malus</name>
    <dbReference type="NCBI Taxonomy" id="3750"/>
    <lineage>
        <taxon>Eukaryota</taxon>
        <taxon>Viridiplantae</taxon>
        <taxon>Streptophyta</taxon>
        <taxon>Embryophyta</taxon>
        <taxon>Tracheophyta</taxon>
        <taxon>Spermatophyta</taxon>
        <taxon>Magnoliopsida</taxon>
        <taxon>eudicotyledons</taxon>
        <taxon>Gunneridae</taxon>
        <taxon>Pentapetalae</taxon>
        <taxon>rosids</taxon>
        <taxon>fabids</taxon>
        <taxon>Rosales</taxon>
        <taxon>Rosaceae</taxon>
        <taxon>Amygdaloideae</taxon>
        <taxon>Maleae</taxon>
        <taxon>Malus</taxon>
    </lineage>
</organism>
<evidence type="ECO:0000313" key="2">
    <source>
        <dbReference type="Proteomes" id="UP000290289"/>
    </source>
</evidence>
<dbReference type="EMBL" id="RDQH01000335">
    <property type="protein sequence ID" value="RXH90725.1"/>
    <property type="molecule type" value="Genomic_DNA"/>
</dbReference>
<accession>A0A498J7F6</accession>
<dbReference type="AlphaFoldDB" id="A0A498J7F6"/>
<name>A0A498J7F6_MALDO</name>
<reference evidence="1 2" key="1">
    <citation type="submission" date="2018-10" db="EMBL/GenBank/DDBJ databases">
        <title>A high-quality apple genome assembly.</title>
        <authorList>
            <person name="Hu J."/>
        </authorList>
    </citation>
    <scope>NUCLEOTIDE SEQUENCE [LARGE SCALE GENOMIC DNA]</scope>
    <source>
        <strain evidence="2">cv. HFTH1</strain>
        <tissue evidence="1">Young leaf</tissue>
    </source>
</reference>
<dbReference type="Proteomes" id="UP000290289">
    <property type="component" value="Chromosome 9"/>
</dbReference>
<gene>
    <name evidence="1" type="ORF">DVH24_035489</name>
</gene>
<proteinExistence type="predicted"/>
<evidence type="ECO:0000313" key="1">
    <source>
        <dbReference type="EMBL" id="RXH90725.1"/>
    </source>
</evidence>
<sequence>MSSIRIFPVGSLRQVSLAIFYVTDSLFYPSRLSIELLLLQQMQKPWPDNPPGGIQEAIDAETEANVLYDHQVLKMLYAYMQRHSQSSIAKLVDQFLGFGSP</sequence>